<dbReference type="EMBL" id="CP045350">
    <property type="protein sequence ID" value="QFT26747.1"/>
    <property type="molecule type" value="Genomic_DNA"/>
</dbReference>
<dbReference type="SUPFAM" id="SSF53474">
    <property type="entry name" value="alpha/beta-Hydrolases"/>
    <property type="match status" value="1"/>
</dbReference>
<sequence length="285" mass="31968">MNFRNTRYSLAEGYISAVEYGYSHCADCSIVFIHGWLDNAASFESVMKELHGLEPTLHLCAIDLLGHGQSSHKSGNNFYPFHDYIDDVYQFLLNLSPKKLILVGHSLGALIASCYSAAFPEQVSALVEIEGRGPLSEDSENSVSRLREGILHRLKVRSRVSRPFSSLDDAVEVRAKINRISSNLISPIVQRGLKQVPEGWLWRHDEKLQGQSLYRMSPQHAQSIRENIECPHLVVLGKNGFPYLRQELEGEKSCVEVTTVEGGHHCHLESSSRVSSLIFALVNRI</sequence>
<dbReference type="OrthoDB" id="149912at2"/>
<dbReference type="PANTHER" id="PTHR43798">
    <property type="entry name" value="MONOACYLGLYCEROL LIPASE"/>
    <property type="match status" value="1"/>
</dbReference>
<dbReference type="RefSeq" id="WP_152430842.1">
    <property type="nucleotide sequence ID" value="NZ_CBCSDK010000019.1"/>
</dbReference>
<protein>
    <submittedName>
        <fullName evidence="2">Pimeloyl-[acyl-carrier protein] methyl ester esterase</fullName>
        <ecNumber evidence="2">3.1.1.85</ecNumber>
    </submittedName>
</protein>
<evidence type="ECO:0000259" key="1">
    <source>
        <dbReference type="Pfam" id="PF00561"/>
    </source>
</evidence>
<dbReference type="PANTHER" id="PTHR43798:SF33">
    <property type="entry name" value="HYDROLASE, PUTATIVE (AFU_ORTHOLOGUE AFUA_2G14860)-RELATED"/>
    <property type="match status" value="1"/>
</dbReference>
<dbReference type="KEGG" id="vaq:FIV01_09935"/>
<dbReference type="Gene3D" id="3.40.50.1820">
    <property type="entry name" value="alpha/beta hydrolase"/>
    <property type="match status" value="1"/>
</dbReference>
<dbReference type="InterPro" id="IPR050266">
    <property type="entry name" value="AB_hydrolase_sf"/>
</dbReference>
<evidence type="ECO:0000313" key="3">
    <source>
        <dbReference type="Proteomes" id="UP000326936"/>
    </source>
</evidence>
<name>A0A5P9CLY5_9VIBR</name>
<keyword evidence="2" id="KW-0378">Hydrolase</keyword>
<dbReference type="AlphaFoldDB" id="A0A5P9CLY5"/>
<dbReference type="GO" id="GO:0016020">
    <property type="term" value="C:membrane"/>
    <property type="evidence" value="ECO:0007669"/>
    <property type="project" value="TreeGrafter"/>
</dbReference>
<feature type="domain" description="AB hydrolase-1" evidence="1">
    <location>
        <begin position="30"/>
        <end position="131"/>
    </location>
</feature>
<dbReference type="Pfam" id="PF00561">
    <property type="entry name" value="Abhydrolase_1"/>
    <property type="match status" value="1"/>
</dbReference>
<dbReference type="GO" id="GO:0090499">
    <property type="term" value="F:pimelyl-[acyl-carrier protein] methyl ester esterase activity"/>
    <property type="evidence" value="ECO:0007669"/>
    <property type="project" value="UniProtKB-EC"/>
</dbReference>
<keyword evidence="3" id="KW-1185">Reference proteome</keyword>
<evidence type="ECO:0000313" key="2">
    <source>
        <dbReference type="EMBL" id="QFT26747.1"/>
    </source>
</evidence>
<dbReference type="Proteomes" id="UP000326936">
    <property type="component" value="Chromosome"/>
</dbReference>
<dbReference type="InterPro" id="IPR000073">
    <property type="entry name" value="AB_hydrolase_1"/>
</dbReference>
<dbReference type="EC" id="3.1.1.85" evidence="2"/>
<accession>A0A5P9CLY5</accession>
<reference evidence="2 3" key="1">
    <citation type="submission" date="2019-10" db="EMBL/GenBank/DDBJ databases">
        <title>Complete genome sequence of Vibrio sp. strain THAF100, isolated from non-filtered water from the water column of tank 6 of a marine aquarium containing stony-coral fragments. Water maintained at 26 degree C.</title>
        <authorList>
            <person name="Ruckert C."/>
            <person name="Franco A."/>
            <person name="Kalinowski J."/>
            <person name="Glaeser S."/>
        </authorList>
    </citation>
    <scope>NUCLEOTIDE SEQUENCE [LARGE SCALE GENOMIC DNA]</scope>
    <source>
        <strain evidence="2 3">THAF100</strain>
    </source>
</reference>
<gene>
    <name evidence="2" type="primary">bioH2</name>
    <name evidence="2" type="ORF">FIV01_09935</name>
</gene>
<proteinExistence type="predicted"/>
<dbReference type="InterPro" id="IPR029058">
    <property type="entry name" value="AB_hydrolase_fold"/>
</dbReference>
<organism evidence="2 3">
    <name type="scientific">Vibrio aquimaris</name>
    <dbReference type="NCBI Taxonomy" id="2587862"/>
    <lineage>
        <taxon>Bacteria</taxon>
        <taxon>Pseudomonadati</taxon>
        <taxon>Pseudomonadota</taxon>
        <taxon>Gammaproteobacteria</taxon>
        <taxon>Vibrionales</taxon>
        <taxon>Vibrionaceae</taxon>
        <taxon>Vibrio</taxon>
    </lineage>
</organism>